<proteinExistence type="predicted"/>
<dbReference type="HOGENOM" id="CLU_024775_3_1_2"/>
<dbReference type="Pfam" id="PF04972">
    <property type="entry name" value="BON"/>
    <property type="match status" value="1"/>
</dbReference>
<dbReference type="Proteomes" id="UP000027981">
    <property type="component" value="Chromosome"/>
</dbReference>
<evidence type="ECO:0000259" key="1">
    <source>
        <dbReference type="Pfam" id="PF01266"/>
    </source>
</evidence>
<name>A0A075LUT0_9EURY</name>
<dbReference type="InterPro" id="IPR041854">
    <property type="entry name" value="BFD-like_2Fe2S-bd_dom_sf"/>
</dbReference>
<dbReference type="InterPro" id="IPR052745">
    <property type="entry name" value="G3P_Oxidase/Oxidoreductase"/>
</dbReference>
<evidence type="ECO:0000259" key="2">
    <source>
        <dbReference type="Pfam" id="PF04324"/>
    </source>
</evidence>
<dbReference type="Pfam" id="PF01266">
    <property type="entry name" value="DAO"/>
    <property type="match status" value="1"/>
</dbReference>
<dbReference type="InterPro" id="IPR007419">
    <property type="entry name" value="BFD-like_2Fe2S-bd_dom"/>
</dbReference>
<dbReference type="CDD" id="cd19946">
    <property type="entry name" value="GlpA-like_Fer2_BFD-like"/>
    <property type="match status" value="1"/>
</dbReference>
<gene>
    <name evidence="4" type="ORF">PAP_08540</name>
</gene>
<dbReference type="PANTHER" id="PTHR42720:SF1">
    <property type="entry name" value="GLYCEROL 3-PHOSPHATE OXIDASE"/>
    <property type="match status" value="1"/>
</dbReference>
<accession>A0A075LUT0</accession>
<dbReference type="STRING" id="1343739.PAP_08540"/>
<dbReference type="KEGG" id="ppac:PAP_08540"/>
<dbReference type="Gene3D" id="3.30.9.10">
    <property type="entry name" value="D-Amino Acid Oxidase, subunit A, domain 2"/>
    <property type="match status" value="1"/>
</dbReference>
<evidence type="ECO:0000313" key="5">
    <source>
        <dbReference type="Proteomes" id="UP000027981"/>
    </source>
</evidence>
<dbReference type="EMBL" id="CP006019">
    <property type="protein sequence ID" value="AIF70089.1"/>
    <property type="molecule type" value="Genomic_DNA"/>
</dbReference>
<feature type="domain" description="BFD-like [2Fe-2S]-binding" evidence="2">
    <location>
        <begin position="509"/>
        <end position="560"/>
    </location>
</feature>
<keyword evidence="5" id="KW-1185">Reference proteome</keyword>
<dbReference type="eggNOG" id="arCOG00754">
    <property type="taxonomic scope" value="Archaea"/>
</dbReference>
<reference evidence="4 5" key="2">
    <citation type="journal article" date="2015" name="Genome Announc.">
        <title>Complete Genome Sequence of Hyperthermophilic Piezophilic Archaeon Palaeococcus pacificus DY20341T, Isolated from Deep-Sea Hydrothermal Sediments.</title>
        <authorList>
            <person name="Zeng X."/>
            <person name="Jebbar M."/>
            <person name="Shao Z."/>
        </authorList>
    </citation>
    <scope>NUCLEOTIDE SEQUENCE [LARGE SCALE GENOMIC DNA]</scope>
    <source>
        <strain evidence="4 5">DY20341</strain>
    </source>
</reference>
<dbReference type="InterPro" id="IPR006076">
    <property type="entry name" value="FAD-dep_OxRdtase"/>
</dbReference>
<feature type="domain" description="FAD dependent oxidoreductase" evidence="1">
    <location>
        <begin position="94"/>
        <end position="463"/>
    </location>
</feature>
<feature type="domain" description="BON" evidence="3">
    <location>
        <begin position="4"/>
        <end position="63"/>
    </location>
</feature>
<protein>
    <submittedName>
        <fullName evidence="4">Glycerol-3-phosphate dehydrogenase subunit A</fullName>
    </submittedName>
</protein>
<dbReference type="Gene3D" id="3.30.1340.30">
    <property type="match status" value="1"/>
</dbReference>
<dbReference type="Pfam" id="PF04324">
    <property type="entry name" value="Fer2_BFD"/>
    <property type="match status" value="1"/>
</dbReference>
<dbReference type="Gene3D" id="1.10.10.1100">
    <property type="entry name" value="BFD-like [2Fe-2S]-binding domain"/>
    <property type="match status" value="1"/>
</dbReference>
<evidence type="ECO:0000259" key="3">
    <source>
        <dbReference type="Pfam" id="PF04972"/>
    </source>
</evidence>
<dbReference type="RefSeq" id="WP_236626980.1">
    <property type="nucleotide sequence ID" value="NZ_CP006019.1"/>
</dbReference>
<dbReference type="InterPro" id="IPR007055">
    <property type="entry name" value="BON_dom"/>
</dbReference>
<dbReference type="InterPro" id="IPR036188">
    <property type="entry name" value="FAD/NAD-bd_sf"/>
</dbReference>
<dbReference type="GeneID" id="24842809"/>
<dbReference type="PANTHER" id="PTHR42720">
    <property type="entry name" value="GLYCEROL-3-PHOSPHATE DEHYDROGENASE"/>
    <property type="match status" value="1"/>
</dbReference>
<dbReference type="SUPFAM" id="SSF51905">
    <property type="entry name" value="FAD/NAD(P)-binding domain"/>
    <property type="match status" value="1"/>
</dbReference>
<evidence type="ECO:0000313" key="4">
    <source>
        <dbReference type="EMBL" id="AIF70089.1"/>
    </source>
</evidence>
<organism evidence="4 5">
    <name type="scientific">Palaeococcus pacificus DY20341</name>
    <dbReference type="NCBI Taxonomy" id="1343739"/>
    <lineage>
        <taxon>Archaea</taxon>
        <taxon>Methanobacteriati</taxon>
        <taxon>Methanobacteriota</taxon>
        <taxon>Thermococci</taxon>
        <taxon>Thermococcales</taxon>
        <taxon>Thermococcaceae</taxon>
        <taxon>Palaeococcus</taxon>
    </lineage>
</organism>
<dbReference type="AlphaFoldDB" id="A0A075LUT0"/>
<dbReference type="Gene3D" id="3.50.50.60">
    <property type="entry name" value="FAD/NAD(P)-binding domain"/>
    <property type="match status" value="1"/>
</dbReference>
<sequence>MRMLESKVAKTLKKFPYEISFEIKDGIVFLYGKVGSYEEWVEIGLAVGKIKGVEGVVNEIKWKGYPEDRVKERWERRKRIFEENKRKIVGEYEVVIIGGGVIGTAIARELSKYKVSVALLEKGPDVALGASRANNGMIHPGVAPPKNTLKRELNIKGNAMYDELCRELGVRFKRVGSLWLITPRTLEAYKKYLPGPLYMFVLKYIAPWAVKFKGMRNGVKGIKILRGRKIFEMEPNATREAVAAVYVPSTGILDPYELTIALAENAKENGVDIHLNTEVVGFLKEGSEIKGVVTNRGTFLCRYVVNAAGVYADEIAELAGAREYTIHPRKGVELLFHKDLGELVNHCLSELRFPSHSRSKGGGINPTVHGNVIWGPTAVEVPDKEDTTVKREEIDFILKRYSPIMSDFPRDKIIRYFAGIRAPTFTEDFIIRPAKWVGNFLHVAGIQSPGLASAPAIAEYAVEKLKEMGLKLESNPNFNPKREPMPSAAEMSLEELNIKIKEDPRWGNIVCTCEMVSEAEIVEAIKRGAKSIDAIKRRTRAGMGTCQGSYCTLKIAAILSKELGVPINEVVKESNEAKLFNGPVRGEAL</sequence>
<reference evidence="5" key="1">
    <citation type="submission" date="2013-06" db="EMBL/GenBank/DDBJ databases">
        <title>Complete Genome Sequence of Hyperthermophilic Palaeococcus pacificus DY20341T, Isolated from a Deep-Sea Hydrothermal Sediments.</title>
        <authorList>
            <person name="Zeng X."/>
            <person name="Shao Z."/>
        </authorList>
    </citation>
    <scope>NUCLEOTIDE SEQUENCE [LARGE SCALE GENOMIC DNA]</scope>
    <source>
        <strain evidence="5">DY20341</strain>
    </source>
</reference>